<gene>
    <name evidence="2" type="ordered locus">sce3156</name>
</gene>
<dbReference type="Proteomes" id="UP000002139">
    <property type="component" value="Chromosome"/>
</dbReference>
<feature type="transmembrane region" description="Helical" evidence="1">
    <location>
        <begin position="45"/>
        <end position="63"/>
    </location>
</feature>
<feature type="transmembrane region" description="Helical" evidence="1">
    <location>
        <begin position="325"/>
        <end position="343"/>
    </location>
</feature>
<keyword evidence="1" id="KW-1133">Transmembrane helix</keyword>
<dbReference type="AlphaFoldDB" id="A9GIU7"/>
<dbReference type="HOGENOM" id="CLU_426348_0_0_7"/>
<accession>A9GIU7</accession>
<organism evidence="2 3">
    <name type="scientific">Sorangium cellulosum (strain So ce56)</name>
    <name type="common">Polyangium cellulosum (strain So ce56)</name>
    <dbReference type="NCBI Taxonomy" id="448385"/>
    <lineage>
        <taxon>Bacteria</taxon>
        <taxon>Pseudomonadati</taxon>
        <taxon>Myxococcota</taxon>
        <taxon>Polyangia</taxon>
        <taxon>Polyangiales</taxon>
        <taxon>Polyangiaceae</taxon>
        <taxon>Sorangium</taxon>
    </lineage>
</organism>
<name>A9GIU7_SORC5</name>
<proteinExistence type="predicted"/>
<keyword evidence="1" id="KW-0472">Membrane</keyword>
<evidence type="ECO:0000256" key="1">
    <source>
        <dbReference type="SAM" id="Phobius"/>
    </source>
</evidence>
<dbReference type="BioCyc" id="SCEL448385:SCE_RS16170-MONOMER"/>
<evidence type="ECO:0000313" key="2">
    <source>
        <dbReference type="EMBL" id="CAN93315.1"/>
    </source>
</evidence>
<feature type="transmembrane region" description="Helical" evidence="1">
    <location>
        <begin position="20"/>
        <end position="39"/>
    </location>
</feature>
<dbReference type="OrthoDB" id="5494183at2"/>
<dbReference type="RefSeq" id="WP_012235787.1">
    <property type="nucleotide sequence ID" value="NC_010162.1"/>
</dbReference>
<dbReference type="EMBL" id="AM746676">
    <property type="protein sequence ID" value="CAN93315.1"/>
    <property type="molecule type" value="Genomic_DNA"/>
</dbReference>
<sequence length="642" mass="67589">MARELRARFGITPHAARRLANRQIAIGGAMALVGAGVSAAGIGSVAAGVPFGMAGALLIAIGLRARSIGVAVQVVNKAYNLAASGQREDAAELLDYAEATCRSRYVLRVIDVQRALAAMQRGDLAGALARADAAVTRRTDPLSFHLEHATIAAARSLKALLRASTSDRDGAAADIEFVRTSALASPEVLARAELAAAVLLERSGDREALRAHLLRERGLLVEHTRPRERALVRAYQRMLKAKASSVYRTGAKREPEAGGELSAADWAARISPDAAPFMRAPAMAAGGVEELSRAEVDRADASARAAAEGRAGSNRQPVTKAARRVLLLWVALVMLFLGVWQLLSSDRAPPVAPEVERLPAEPIFGPLSIVLALPIIFIVMLVGAVLVNMARARKLSQRFMAAQVAVAKGEEQRGKGELEALTRSMVPAAAAQAHLALAELSERQGELPAALAACEAGLARLGTAAARAMAADILLPALLAERAFLFAAMDRRADARAEMALLAERYASYPFLERARMRVALALRAREGDIAGAARLTERDADLPLNARDELLADVCRAAASPGAAGAGEVERLREELRLDAASRRWLSAVAPAALAAFERLREQGDAEALAGAEALAETEALAEAEALAERAGVRPPDAGAA</sequence>
<protein>
    <submittedName>
        <fullName evidence="2">Secreted protein</fullName>
    </submittedName>
</protein>
<feature type="transmembrane region" description="Helical" evidence="1">
    <location>
        <begin position="363"/>
        <end position="390"/>
    </location>
</feature>
<dbReference type="KEGG" id="scl:sce3156"/>
<evidence type="ECO:0000313" key="3">
    <source>
        <dbReference type="Proteomes" id="UP000002139"/>
    </source>
</evidence>
<keyword evidence="1" id="KW-0812">Transmembrane</keyword>
<reference evidence="2 3" key="1">
    <citation type="journal article" date="2007" name="Nat. Biotechnol.">
        <title>Complete genome sequence of the myxobacterium Sorangium cellulosum.</title>
        <authorList>
            <person name="Schneiker S."/>
            <person name="Perlova O."/>
            <person name="Kaiser O."/>
            <person name="Gerth K."/>
            <person name="Alici A."/>
            <person name="Altmeyer M.O."/>
            <person name="Bartels D."/>
            <person name="Bekel T."/>
            <person name="Beyer S."/>
            <person name="Bode E."/>
            <person name="Bode H.B."/>
            <person name="Bolten C.J."/>
            <person name="Choudhuri J.V."/>
            <person name="Doss S."/>
            <person name="Elnakady Y.A."/>
            <person name="Frank B."/>
            <person name="Gaigalat L."/>
            <person name="Goesmann A."/>
            <person name="Groeger C."/>
            <person name="Gross F."/>
            <person name="Jelsbak L."/>
            <person name="Jelsbak L."/>
            <person name="Kalinowski J."/>
            <person name="Kegler C."/>
            <person name="Knauber T."/>
            <person name="Konietzny S."/>
            <person name="Kopp M."/>
            <person name="Krause L."/>
            <person name="Krug D."/>
            <person name="Linke B."/>
            <person name="Mahmud T."/>
            <person name="Martinez-Arias R."/>
            <person name="McHardy A.C."/>
            <person name="Merai M."/>
            <person name="Meyer F."/>
            <person name="Mormann S."/>
            <person name="Munoz-Dorado J."/>
            <person name="Perez J."/>
            <person name="Pradella S."/>
            <person name="Rachid S."/>
            <person name="Raddatz G."/>
            <person name="Rosenau F."/>
            <person name="Rueckert C."/>
            <person name="Sasse F."/>
            <person name="Scharfe M."/>
            <person name="Schuster S.C."/>
            <person name="Suen G."/>
            <person name="Treuner-Lange A."/>
            <person name="Velicer G.J."/>
            <person name="Vorholter F.-J."/>
            <person name="Weissman K.J."/>
            <person name="Welch R.D."/>
            <person name="Wenzel S.C."/>
            <person name="Whitworth D.E."/>
            <person name="Wilhelm S."/>
            <person name="Wittmann C."/>
            <person name="Bloecker H."/>
            <person name="Puehler A."/>
            <person name="Mueller R."/>
        </authorList>
    </citation>
    <scope>NUCLEOTIDE SEQUENCE [LARGE SCALE GENOMIC DNA]</scope>
    <source>
        <strain evidence="3">So ce56</strain>
    </source>
</reference>
<keyword evidence="3" id="KW-1185">Reference proteome</keyword>